<sequence>MAPTKLQFVTTDVFTTKAYEGNPLGLVRLPKSQKLTQDQKQKIAFEFNLSETVILHESEESYRTSEWTFDIFITTSEIPFAGHPTIGTICYLGRSLQATGSGGVIEGKLKCKAGLIPWKYDTSSGAASAEIPHDSHLHSTSLDIRGLHAIGVQEDVTKSFLNSAPIVSIVKGMTFCLSLPREGLTPEYASTGVAGLFFYHVTGEGAADGTTGIRTRMIRTRMILDHLEDPATGSASATLSVYLSKHHPKLRNTQQKLHKFELTQGVEIGRKSVIGVDVSLDGAGKVEKVVLNGTAVEIMEGNITVP</sequence>
<dbReference type="InterPro" id="IPR003719">
    <property type="entry name" value="Phenazine_PhzF-like"/>
</dbReference>
<dbReference type="GeneID" id="28737665"/>
<gene>
    <name evidence="2" type="ORF">AB675_5564</name>
</gene>
<dbReference type="PANTHER" id="PTHR13774:SF32">
    <property type="entry name" value="ANTISENSE-ENHANCING SEQUENCE 1"/>
    <property type="match status" value="1"/>
</dbReference>
<proteinExistence type="predicted"/>
<dbReference type="SUPFAM" id="SSF54506">
    <property type="entry name" value="Diaminopimelate epimerase-like"/>
    <property type="match status" value="1"/>
</dbReference>
<keyword evidence="2" id="KW-0413">Isomerase</keyword>
<organism evidence="2 3">
    <name type="scientific">Cyphellophora attinorum</name>
    <dbReference type="NCBI Taxonomy" id="1664694"/>
    <lineage>
        <taxon>Eukaryota</taxon>
        <taxon>Fungi</taxon>
        <taxon>Dikarya</taxon>
        <taxon>Ascomycota</taxon>
        <taxon>Pezizomycotina</taxon>
        <taxon>Eurotiomycetes</taxon>
        <taxon>Chaetothyriomycetidae</taxon>
        <taxon>Chaetothyriales</taxon>
        <taxon>Cyphellophoraceae</taxon>
        <taxon>Cyphellophora</taxon>
    </lineage>
</organism>
<dbReference type="Pfam" id="PF02567">
    <property type="entry name" value="PhzC-PhzF"/>
    <property type="match status" value="2"/>
</dbReference>
<accession>A0A0N1P0E7</accession>
<comment type="caution">
    <text evidence="2">The sequence shown here is derived from an EMBL/GenBank/DDBJ whole genome shotgun (WGS) entry which is preliminary data.</text>
</comment>
<dbReference type="PANTHER" id="PTHR13774">
    <property type="entry name" value="PHENAZINE BIOSYNTHESIS PROTEIN"/>
    <property type="match status" value="1"/>
</dbReference>
<reference evidence="2 3" key="1">
    <citation type="submission" date="2015-06" db="EMBL/GenBank/DDBJ databases">
        <title>Draft genome of the ant-associated black yeast Phialophora attae CBS 131958.</title>
        <authorList>
            <person name="Moreno L.F."/>
            <person name="Stielow B.J."/>
            <person name="de Hoog S."/>
            <person name="Vicente V.A."/>
            <person name="Weiss V.A."/>
            <person name="de Vries M."/>
            <person name="Cruz L.M."/>
            <person name="Souza E.M."/>
        </authorList>
    </citation>
    <scope>NUCLEOTIDE SEQUENCE [LARGE SCALE GENOMIC DNA]</scope>
    <source>
        <strain evidence="2 3">CBS 131958</strain>
    </source>
</reference>
<dbReference type="GO" id="GO:0005737">
    <property type="term" value="C:cytoplasm"/>
    <property type="evidence" value="ECO:0007669"/>
    <property type="project" value="TreeGrafter"/>
</dbReference>
<protein>
    <submittedName>
        <fullName evidence="2">Trans-2,3-dihydro-3-hydroxyanthranilate isomerase</fullName>
    </submittedName>
</protein>
<dbReference type="STRING" id="1664694.A0A0N1P0E7"/>
<dbReference type="RefSeq" id="XP_018002078.1">
    <property type="nucleotide sequence ID" value="XM_018145785.1"/>
</dbReference>
<dbReference type="AlphaFoldDB" id="A0A0N1P0E7"/>
<evidence type="ECO:0000256" key="1">
    <source>
        <dbReference type="PIRSR" id="PIRSR016184-1"/>
    </source>
</evidence>
<name>A0A0N1P0E7_9EURO</name>
<evidence type="ECO:0000313" key="2">
    <source>
        <dbReference type="EMBL" id="KPI42115.1"/>
    </source>
</evidence>
<dbReference type="Proteomes" id="UP000038010">
    <property type="component" value="Unassembled WGS sequence"/>
</dbReference>
<feature type="active site" evidence="1">
    <location>
        <position position="51"/>
    </location>
</feature>
<dbReference type="VEuPathDB" id="FungiDB:AB675_5564"/>
<dbReference type="EMBL" id="LFJN01000008">
    <property type="protein sequence ID" value="KPI42115.1"/>
    <property type="molecule type" value="Genomic_DNA"/>
</dbReference>
<dbReference type="PIRSF" id="PIRSF016184">
    <property type="entry name" value="PhzC_PhzF"/>
    <property type="match status" value="1"/>
</dbReference>
<dbReference type="OrthoDB" id="75169at2759"/>
<dbReference type="GO" id="GO:0016853">
    <property type="term" value="F:isomerase activity"/>
    <property type="evidence" value="ECO:0007669"/>
    <property type="project" value="UniProtKB-KW"/>
</dbReference>
<keyword evidence="3" id="KW-1185">Reference proteome</keyword>
<evidence type="ECO:0000313" key="3">
    <source>
        <dbReference type="Proteomes" id="UP000038010"/>
    </source>
</evidence>
<dbReference type="Gene3D" id="3.10.310.10">
    <property type="entry name" value="Diaminopimelate Epimerase, Chain A, domain 1"/>
    <property type="match status" value="2"/>
</dbReference>
<dbReference type="NCBIfam" id="TIGR00654">
    <property type="entry name" value="PhzF_family"/>
    <property type="match status" value="1"/>
</dbReference>